<dbReference type="InterPro" id="IPR007015">
    <property type="entry name" value="DNA_pol_V/MYBBP1A"/>
</dbReference>
<evidence type="ECO:0000256" key="1">
    <source>
        <dbReference type="ARBA" id="ARBA00004123"/>
    </source>
</evidence>
<keyword evidence="3" id="KW-0539">Nucleus</keyword>
<dbReference type="GO" id="GO:0005730">
    <property type="term" value="C:nucleolus"/>
    <property type="evidence" value="ECO:0007669"/>
    <property type="project" value="InterPro"/>
</dbReference>
<gene>
    <name evidence="5" type="ORF">NQ318_002275</name>
</gene>
<dbReference type="GO" id="GO:0043565">
    <property type="term" value="F:sequence-specific DNA binding"/>
    <property type="evidence" value="ECO:0007669"/>
    <property type="project" value="TreeGrafter"/>
</dbReference>
<comment type="similarity">
    <text evidence="2">Belongs to the MYBBP1A family.</text>
</comment>
<dbReference type="EMBL" id="JAPWTK010000017">
    <property type="protein sequence ID" value="KAJ8958482.1"/>
    <property type="molecule type" value="Genomic_DNA"/>
</dbReference>
<evidence type="ECO:0000313" key="5">
    <source>
        <dbReference type="EMBL" id="KAJ8958482.1"/>
    </source>
</evidence>
<accession>A0AAV8Z5H7</accession>
<comment type="caution">
    <text evidence="5">The sequence shown here is derived from an EMBL/GenBank/DDBJ whole genome shotgun (WGS) entry which is preliminary data.</text>
</comment>
<evidence type="ECO:0000256" key="3">
    <source>
        <dbReference type="ARBA" id="ARBA00023242"/>
    </source>
</evidence>
<protein>
    <submittedName>
        <fullName evidence="5">Uncharacterized protein</fullName>
    </submittedName>
</protein>
<dbReference type="PANTHER" id="PTHR13213">
    <property type="entry name" value="MYB-BINDING PROTEIN 1A FAMILY MEMBER"/>
    <property type="match status" value="1"/>
</dbReference>
<evidence type="ECO:0000256" key="2">
    <source>
        <dbReference type="ARBA" id="ARBA00006809"/>
    </source>
</evidence>
<keyword evidence="6" id="KW-1185">Reference proteome</keyword>
<evidence type="ECO:0000256" key="4">
    <source>
        <dbReference type="SAM" id="MobiDB-lite"/>
    </source>
</evidence>
<dbReference type="GO" id="GO:0003714">
    <property type="term" value="F:transcription corepressor activity"/>
    <property type="evidence" value="ECO:0007669"/>
    <property type="project" value="TreeGrafter"/>
</dbReference>
<name>A0AAV8Z5H7_9CUCU</name>
<proteinExistence type="inferred from homology"/>
<reference evidence="5" key="1">
    <citation type="journal article" date="2023" name="Insect Mol. Biol.">
        <title>Genome sequencing provides insights into the evolution of gene families encoding plant cell wall-degrading enzymes in longhorned beetles.</title>
        <authorList>
            <person name="Shin N.R."/>
            <person name="Okamura Y."/>
            <person name="Kirsch R."/>
            <person name="Pauchet Y."/>
        </authorList>
    </citation>
    <scope>NUCLEOTIDE SEQUENCE</scope>
    <source>
        <strain evidence="5">AMC_N1</strain>
    </source>
</reference>
<dbReference type="AlphaFoldDB" id="A0AAV8Z5H7"/>
<sequence length="696" mass="79092">MSVLNVENVEKPARKFEKTILDHFTNVNNENEKIRIKSSVNLLKYLSKNENAENENEVKYALGRIIRGLGSPSISSKTGFYTALVVLINLNNVTINDIFDHLNKHLQKAGSNSKGENADICAGQILTYGAILRSNLWHKISEEEQKKVLEMLLKAGKERSYLTLVVYIFLINKFIELNEDAIKKLLPIVKEEFAKPWSEQNMDSLYFLICLKNTCPNLLNKKNLSKTIGTNAIICSESIEELCRVLLSAFFGALDLKMSKLEDLQIVLSLLVKDLDSKITANNLETVLRNPITADVYHIWQKTVAVITKIEKKKKKNGLKSVFLTLFIHIGLQLFNDPKLASESLNELFVCYEKTRKGRKNSDNLSETNANIEENDDNDPLWIEVVTDLFLNLLSHNYHLLRSLIKCVFPHLCQYMTSTTIQQILSAIDPKNEDNLLSKYSGEISDDEMGEEDDNPAEIEENDSESDDDDEEPEDKVDESVNDKLRMALHQVLSSNGYQSDEESLDIDQLSDTEGEKLNKALADAFLQFKPNLGRSKKQSKDQEQLMHFRLLSAMKSGPLNLDNIRWSEIAEAIREYRSCVSFSKDAKIAFNKLCNHLRVSHIVKMKSKTVDLNNSTEDSKDGIRLIKKAQKGKKRMKSKEQLKQKKEAKEMRLKSLSEGFVNLDFKAAANISIEKNIEEVGATGVTTSKKSKRKK</sequence>
<feature type="region of interest" description="Disordered" evidence="4">
    <location>
        <begin position="442"/>
        <end position="479"/>
    </location>
</feature>
<dbReference type="InterPro" id="IPR016024">
    <property type="entry name" value="ARM-type_fold"/>
</dbReference>
<dbReference type="SUPFAM" id="SSF48371">
    <property type="entry name" value="ARM repeat"/>
    <property type="match status" value="1"/>
</dbReference>
<dbReference type="Proteomes" id="UP001162162">
    <property type="component" value="Unassembled WGS sequence"/>
</dbReference>
<dbReference type="GO" id="GO:0003723">
    <property type="term" value="F:RNA binding"/>
    <property type="evidence" value="ECO:0007669"/>
    <property type="project" value="TreeGrafter"/>
</dbReference>
<comment type="subcellular location">
    <subcellularLocation>
        <location evidence="1">Nucleus</location>
    </subcellularLocation>
</comment>
<organism evidence="5 6">
    <name type="scientific">Aromia moschata</name>
    <dbReference type="NCBI Taxonomy" id="1265417"/>
    <lineage>
        <taxon>Eukaryota</taxon>
        <taxon>Metazoa</taxon>
        <taxon>Ecdysozoa</taxon>
        <taxon>Arthropoda</taxon>
        <taxon>Hexapoda</taxon>
        <taxon>Insecta</taxon>
        <taxon>Pterygota</taxon>
        <taxon>Neoptera</taxon>
        <taxon>Endopterygota</taxon>
        <taxon>Coleoptera</taxon>
        <taxon>Polyphaga</taxon>
        <taxon>Cucujiformia</taxon>
        <taxon>Chrysomeloidea</taxon>
        <taxon>Cerambycidae</taxon>
        <taxon>Cerambycinae</taxon>
        <taxon>Callichromatini</taxon>
        <taxon>Aromia</taxon>
    </lineage>
</organism>
<dbReference type="Pfam" id="PF04931">
    <property type="entry name" value="DNA_pol_phi"/>
    <property type="match status" value="2"/>
</dbReference>
<evidence type="ECO:0000313" key="6">
    <source>
        <dbReference type="Proteomes" id="UP001162162"/>
    </source>
</evidence>
<dbReference type="PANTHER" id="PTHR13213:SF2">
    <property type="entry name" value="MYB-BINDING PROTEIN 1A"/>
    <property type="match status" value="1"/>
</dbReference>
<feature type="compositionally biased region" description="Acidic residues" evidence="4">
    <location>
        <begin position="444"/>
        <end position="477"/>
    </location>
</feature>